<dbReference type="VEuPathDB" id="TriTrypDB:C3747_137g54"/>
<feature type="compositionally biased region" description="Polar residues" evidence="1">
    <location>
        <begin position="112"/>
        <end position="123"/>
    </location>
</feature>
<dbReference type="VEuPathDB" id="TriTrypDB:TCDM_10212"/>
<protein>
    <submittedName>
        <fullName evidence="2">Uncharacterized protein</fullName>
    </submittedName>
</protein>
<feature type="region of interest" description="Disordered" evidence="1">
    <location>
        <begin position="216"/>
        <end position="237"/>
    </location>
</feature>
<sequence>MYQPIGREELERYLPNFDPMRDPQVGEWVLVSPHRRVTLLRPFVQMAVDRGLQPIYPFLVANTLTDGGSSPSVLTTMEPTCSAQVDPRRIFPALEEVCRKYRRRRVRNTKPATFNNKTNNIHDVNTEDGDEEDDDTTLYLNVRALLLTPCAPAVFGGSDFIEGLDKETGRVVFLNWKTGEVRTDTAALKPRPIPEWAEEVAEKAIMQWENWRREEKKALHPRETDCDTPPLQKARKE</sequence>
<reference evidence="2 3" key="1">
    <citation type="journal article" date="2018" name="Microb. Genom.">
        <title>Expanding an expanded genome: long-read sequencing of Trypanosoma cruzi.</title>
        <authorList>
            <person name="Berna L."/>
            <person name="Rodriguez M."/>
            <person name="Chiribao M.L."/>
            <person name="Parodi-Talice A."/>
            <person name="Pita S."/>
            <person name="Rijo G."/>
            <person name="Alvarez-Valin F."/>
            <person name="Robello C."/>
        </authorList>
    </citation>
    <scope>NUCLEOTIDE SEQUENCE [LARGE SCALE GENOMIC DNA]</scope>
    <source>
        <strain evidence="2 3">Dm28c</strain>
    </source>
</reference>
<evidence type="ECO:0000313" key="2">
    <source>
        <dbReference type="EMBL" id="PWU98422.1"/>
    </source>
</evidence>
<proteinExistence type="predicted"/>
<dbReference type="VEuPathDB" id="TriTrypDB:C4B63_12g292"/>
<dbReference type="Proteomes" id="UP000246121">
    <property type="component" value="Unassembled WGS sequence"/>
</dbReference>
<dbReference type="VEuPathDB" id="TriTrypDB:TcCLB.503877.10"/>
<dbReference type="VEuPathDB" id="TriTrypDB:TcCLB.509455.110"/>
<feature type="compositionally biased region" description="Basic and acidic residues" evidence="1">
    <location>
        <begin position="216"/>
        <end position="225"/>
    </location>
</feature>
<dbReference type="VEuPathDB" id="TriTrypDB:BCY84_21232"/>
<dbReference type="VEuPathDB" id="TriTrypDB:Tc_MARK_5392"/>
<dbReference type="VEuPathDB" id="TriTrypDB:TCSYLVIO_006270"/>
<organism evidence="2 3">
    <name type="scientific">Trypanosoma cruzi</name>
    <dbReference type="NCBI Taxonomy" id="5693"/>
    <lineage>
        <taxon>Eukaryota</taxon>
        <taxon>Discoba</taxon>
        <taxon>Euglenozoa</taxon>
        <taxon>Kinetoplastea</taxon>
        <taxon>Metakinetoplastina</taxon>
        <taxon>Trypanosomatida</taxon>
        <taxon>Trypanosomatidae</taxon>
        <taxon>Trypanosoma</taxon>
        <taxon>Schizotrypanum</taxon>
    </lineage>
</organism>
<dbReference type="AlphaFoldDB" id="A0A2V2VSL1"/>
<dbReference type="VEuPathDB" id="TriTrypDB:TcG_03612"/>
<accession>A0A2V2VSL1</accession>
<evidence type="ECO:0000313" key="3">
    <source>
        <dbReference type="Proteomes" id="UP000246121"/>
    </source>
</evidence>
<dbReference type="VEuPathDB" id="TriTrypDB:TcCL_NonESM13231"/>
<evidence type="ECO:0000256" key="1">
    <source>
        <dbReference type="SAM" id="MobiDB-lite"/>
    </source>
</evidence>
<comment type="caution">
    <text evidence="2">The sequence shown here is derived from an EMBL/GenBank/DDBJ whole genome shotgun (WGS) entry which is preliminary data.</text>
</comment>
<feature type="region of interest" description="Disordered" evidence="1">
    <location>
        <begin position="112"/>
        <end position="131"/>
    </location>
</feature>
<dbReference type="VEuPathDB" id="TriTrypDB:TcBrA4_0090930"/>
<name>A0A2V2VSL1_TRYCR</name>
<dbReference type="VEuPathDB" id="TriTrypDB:ECC02_004956"/>
<dbReference type="EMBL" id="PRFA01000012">
    <property type="protein sequence ID" value="PWU98422.1"/>
    <property type="molecule type" value="Genomic_DNA"/>
</dbReference>
<gene>
    <name evidence="2" type="ORF">C4B63_12g292</name>
</gene>